<gene>
    <name evidence="1" type="ORF">FWILDA_LOCUS9541</name>
</gene>
<sequence length="76" mass="9245">MIKQRLSGRLVKHKLREVLTVEVLYRGKDIIRLSKFSNNRLIIAQISTYDKRLFARNLVWLHEIKITFFQMWNLLM</sequence>
<keyword evidence="2" id="KW-1185">Reference proteome</keyword>
<evidence type="ECO:0000313" key="1">
    <source>
        <dbReference type="EMBL" id="CAI2180356.1"/>
    </source>
</evidence>
<proteinExistence type="predicted"/>
<protein>
    <submittedName>
        <fullName evidence="1">11386_t:CDS:1</fullName>
    </submittedName>
</protein>
<name>A0A9W4ST46_9GLOM</name>
<dbReference type="AlphaFoldDB" id="A0A9W4ST46"/>
<evidence type="ECO:0000313" key="2">
    <source>
        <dbReference type="Proteomes" id="UP001153678"/>
    </source>
</evidence>
<dbReference type="Proteomes" id="UP001153678">
    <property type="component" value="Unassembled WGS sequence"/>
</dbReference>
<reference evidence="1" key="1">
    <citation type="submission" date="2022-08" db="EMBL/GenBank/DDBJ databases">
        <authorList>
            <person name="Kallberg Y."/>
            <person name="Tangrot J."/>
            <person name="Rosling A."/>
        </authorList>
    </citation>
    <scope>NUCLEOTIDE SEQUENCE</scope>
    <source>
        <strain evidence="1">Wild A</strain>
    </source>
</reference>
<accession>A0A9W4ST46</accession>
<comment type="caution">
    <text evidence="1">The sequence shown here is derived from an EMBL/GenBank/DDBJ whole genome shotgun (WGS) entry which is preliminary data.</text>
</comment>
<organism evidence="1 2">
    <name type="scientific">Funneliformis geosporum</name>
    <dbReference type="NCBI Taxonomy" id="1117311"/>
    <lineage>
        <taxon>Eukaryota</taxon>
        <taxon>Fungi</taxon>
        <taxon>Fungi incertae sedis</taxon>
        <taxon>Mucoromycota</taxon>
        <taxon>Glomeromycotina</taxon>
        <taxon>Glomeromycetes</taxon>
        <taxon>Glomerales</taxon>
        <taxon>Glomeraceae</taxon>
        <taxon>Funneliformis</taxon>
    </lineage>
</organism>
<dbReference type="EMBL" id="CAMKVN010002271">
    <property type="protein sequence ID" value="CAI2180356.1"/>
    <property type="molecule type" value="Genomic_DNA"/>
</dbReference>